<dbReference type="Gene3D" id="1.10.10.10">
    <property type="entry name" value="Winged helix-like DNA-binding domain superfamily/Winged helix DNA-binding domain"/>
    <property type="match status" value="1"/>
</dbReference>
<dbReference type="InterPro" id="IPR036388">
    <property type="entry name" value="WH-like_DNA-bd_sf"/>
</dbReference>
<protein>
    <submittedName>
        <fullName evidence="7">Sigma-70 family RNA polymerase sigma factor</fullName>
    </submittedName>
</protein>
<keyword evidence="8" id="KW-1185">Reference proteome</keyword>
<dbReference type="InterPro" id="IPR007627">
    <property type="entry name" value="RNA_pol_sigma70_r2"/>
</dbReference>
<evidence type="ECO:0000256" key="3">
    <source>
        <dbReference type="ARBA" id="ARBA00023082"/>
    </source>
</evidence>
<evidence type="ECO:0000256" key="4">
    <source>
        <dbReference type="ARBA" id="ARBA00023163"/>
    </source>
</evidence>
<evidence type="ECO:0000313" key="7">
    <source>
        <dbReference type="EMBL" id="MDN5213748.1"/>
    </source>
</evidence>
<comment type="similarity">
    <text evidence="1">Belongs to the sigma-70 factor family. ECF subfamily.</text>
</comment>
<organism evidence="7 8">
    <name type="scientific">Agaribacillus aureus</name>
    <dbReference type="NCBI Taxonomy" id="3051825"/>
    <lineage>
        <taxon>Bacteria</taxon>
        <taxon>Pseudomonadati</taxon>
        <taxon>Bacteroidota</taxon>
        <taxon>Cytophagia</taxon>
        <taxon>Cytophagales</taxon>
        <taxon>Splendidivirgaceae</taxon>
        <taxon>Agaribacillus</taxon>
    </lineage>
</organism>
<dbReference type="RefSeq" id="WP_346759086.1">
    <property type="nucleotide sequence ID" value="NZ_JAUJEB010000003.1"/>
</dbReference>
<keyword evidence="2" id="KW-0805">Transcription regulation</keyword>
<comment type="caution">
    <text evidence="7">The sequence shown here is derived from an EMBL/GenBank/DDBJ whole genome shotgun (WGS) entry which is preliminary data.</text>
</comment>
<dbReference type="PANTHER" id="PTHR43133">
    <property type="entry name" value="RNA POLYMERASE ECF-TYPE SIGMA FACTO"/>
    <property type="match status" value="1"/>
</dbReference>
<name>A0ABT8L7L5_9BACT</name>
<keyword evidence="4" id="KW-0804">Transcription</keyword>
<dbReference type="Pfam" id="PF08281">
    <property type="entry name" value="Sigma70_r4_2"/>
    <property type="match status" value="1"/>
</dbReference>
<feature type="domain" description="RNA polymerase sigma-70 region 2" evidence="5">
    <location>
        <begin position="50"/>
        <end position="116"/>
    </location>
</feature>
<dbReference type="EMBL" id="JAUJEB010000003">
    <property type="protein sequence ID" value="MDN5213748.1"/>
    <property type="molecule type" value="Genomic_DNA"/>
</dbReference>
<evidence type="ECO:0000256" key="1">
    <source>
        <dbReference type="ARBA" id="ARBA00010641"/>
    </source>
</evidence>
<dbReference type="SUPFAM" id="SSF88946">
    <property type="entry name" value="Sigma2 domain of RNA polymerase sigma factors"/>
    <property type="match status" value="1"/>
</dbReference>
<proteinExistence type="inferred from homology"/>
<dbReference type="Pfam" id="PF04542">
    <property type="entry name" value="Sigma70_r2"/>
    <property type="match status" value="1"/>
</dbReference>
<dbReference type="NCBIfam" id="TIGR02937">
    <property type="entry name" value="sigma70-ECF"/>
    <property type="match status" value="1"/>
</dbReference>
<evidence type="ECO:0000256" key="2">
    <source>
        <dbReference type="ARBA" id="ARBA00023015"/>
    </source>
</evidence>
<dbReference type="SUPFAM" id="SSF88659">
    <property type="entry name" value="Sigma3 and sigma4 domains of RNA polymerase sigma factors"/>
    <property type="match status" value="1"/>
</dbReference>
<keyword evidence="3" id="KW-0731">Sigma factor</keyword>
<dbReference type="InterPro" id="IPR013324">
    <property type="entry name" value="RNA_pol_sigma_r3/r4-like"/>
</dbReference>
<dbReference type="Gene3D" id="1.10.1740.10">
    <property type="match status" value="1"/>
</dbReference>
<reference evidence="7" key="1">
    <citation type="submission" date="2023-06" db="EMBL/GenBank/DDBJ databases">
        <title>Genomic of Agaribacillus aureum.</title>
        <authorList>
            <person name="Wang G."/>
        </authorList>
    </citation>
    <scope>NUCLEOTIDE SEQUENCE</scope>
    <source>
        <strain evidence="7">BMA12</strain>
    </source>
</reference>
<evidence type="ECO:0000259" key="5">
    <source>
        <dbReference type="Pfam" id="PF04542"/>
    </source>
</evidence>
<dbReference type="InterPro" id="IPR013325">
    <property type="entry name" value="RNA_pol_sigma_r2"/>
</dbReference>
<evidence type="ECO:0000313" key="8">
    <source>
        <dbReference type="Proteomes" id="UP001172083"/>
    </source>
</evidence>
<dbReference type="InterPro" id="IPR039425">
    <property type="entry name" value="RNA_pol_sigma-70-like"/>
</dbReference>
<dbReference type="CDD" id="cd06171">
    <property type="entry name" value="Sigma70_r4"/>
    <property type="match status" value="1"/>
</dbReference>
<sequence>MDLNVNNNINVKGDSSEFFFSAKAETAKESVIEKKWLSFVAGRKSDFEFIYQSYHQHLFNYGMHLCSDRELVKDCIQDAFVTLVKNKNDIKKAASIKFYLFKCFKRKIINSIKKKRDLTLHQADVSRDNFMLGVTNQFHEIEETLSADLKKQLKDTINALPNAQREAIILYFYEGMDYKQIAVLMNMTRVKSARALIYRALSSISQKLNPA</sequence>
<dbReference type="PANTHER" id="PTHR43133:SF46">
    <property type="entry name" value="RNA POLYMERASE SIGMA-70 FACTOR ECF SUBFAMILY"/>
    <property type="match status" value="1"/>
</dbReference>
<accession>A0ABT8L7L5</accession>
<dbReference type="InterPro" id="IPR013249">
    <property type="entry name" value="RNA_pol_sigma70_r4_t2"/>
</dbReference>
<dbReference type="InterPro" id="IPR014284">
    <property type="entry name" value="RNA_pol_sigma-70_dom"/>
</dbReference>
<dbReference type="Proteomes" id="UP001172083">
    <property type="component" value="Unassembled WGS sequence"/>
</dbReference>
<evidence type="ECO:0000259" key="6">
    <source>
        <dbReference type="Pfam" id="PF08281"/>
    </source>
</evidence>
<gene>
    <name evidence="7" type="ORF">QQ020_16870</name>
</gene>
<feature type="domain" description="RNA polymerase sigma factor 70 region 4 type 2" evidence="6">
    <location>
        <begin position="152"/>
        <end position="202"/>
    </location>
</feature>